<dbReference type="Proteomes" id="UP000070133">
    <property type="component" value="Unassembled WGS sequence"/>
</dbReference>
<dbReference type="PANTHER" id="PTHR21705:SF11">
    <property type="entry name" value="FHIP FAMILY PROTEIN CG3558"/>
    <property type="match status" value="1"/>
</dbReference>
<sequence>MDFWNRLLGTSITPKKAPKPANDPTARLNRFKRVYNSILELCDRPRNLATEGPLLEELDVLLGRVIALLRDETRAPVPHVCFRFAASKQIYASIARAATVSQYEPVIRSSIAVFVALVDSEEEDFLASEHFAKCLMRLVRKVIESGEVLVDTETETSILELLFTIAAKIRLQPSILPVWFQSTAKPELEDVFVREKKSFVGITQKDDFPLCYIFIERVHHEGRIGDFARTGLLYIFEATGRSVDLEEWVLSSDLPTLMASGLGALYSQLSRELSILHADAELPAVLAMSDYSTTHPRATAESAFSQRHKSHMTTFLSYLAFWQDVLDHCRSADVKQTLLDHFQILFLRQLLYPSILQSSDTDAGSSVAVLSYMSAILDALEYPDLLHMILVYLLAIDEERAAAITAPQAHAKSNHPPRSPTTIRRRQSLILLNTPKDPNDIVEPVLFNLVDLITNNVESNNSQSVFAALRLASTLITRQKKYAFGTLLKMNETASLATVRTIGALETEIEHYSKLAESLHPHYSIDFAQAQLSEDVRYTIESQIPALPTTDDHTEQVCGLVLLDNDPLLRTMRALLRTFYTNSVDVNLALTHAIISIAQCVEIRLDSWIAIAPSAYSFSEQIHAPAKPWQAHLDEDELSKWEAMNTALRQPILRPETSPLLLQELLILVSELDVVRATVPNLDQLIAGRKVMLQASPVDSSNMGESTSIMNSPHSAQATLAVHGASHRDPRSASRSSRARGRTDVESLSHGNTGLSTPEPESASASASTTASRTTSKARAAEAGTSPPTRSIFRPPPPETPSTTDVLMQIVTFPARESTRQSSSEDSDKVHSTSDNATSTMRSASLNHVLTNVVVLQEFVLELTAVLQVRAAVLREKEVQNCTTVPIP</sequence>
<gene>
    <name evidence="2" type="ORF">AC578_7289</name>
</gene>
<keyword evidence="3" id="KW-1185">Reference proteome</keyword>
<organism evidence="2 3">
    <name type="scientific">Pseudocercospora eumusae</name>
    <dbReference type="NCBI Taxonomy" id="321146"/>
    <lineage>
        <taxon>Eukaryota</taxon>
        <taxon>Fungi</taxon>
        <taxon>Dikarya</taxon>
        <taxon>Ascomycota</taxon>
        <taxon>Pezizomycotina</taxon>
        <taxon>Dothideomycetes</taxon>
        <taxon>Dothideomycetidae</taxon>
        <taxon>Mycosphaerellales</taxon>
        <taxon>Mycosphaerellaceae</taxon>
        <taxon>Pseudocercospora</taxon>
    </lineage>
</organism>
<dbReference type="Pfam" id="PF10257">
    <property type="entry name" value="RAI16-like"/>
    <property type="match status" value="1"/>
</dbReference>
<name>A0A139HX43_9PEZI</name>
<accession>A0A139HX43</accession>
<protein>
    <recommendedName>
        <fullName evidence="4">Retinoic acid induced 16-like protein-domain-containing protein</fullName>
    </recommendedName>
</protein>
<evidence type="ECO:0000313" key="2">
    <source>
        <dbReference type="EMBL" id="KXT07040.1"/>
    </source>
</evidence>
<reference evidence="2 3" key="1">
    <citation type="submission" date="2015-07" db="EMBL/GenBank/DDBJ databases">
        <title>Comparative genomics of the Sigatoka disease complex on banana suggests a link between parallel evolutionary changes in Pseudocercospora fijiensis and Pseudocercospora eumusae and increased virulence on the banana host.</title>
        <authorList>
            <person name="Chang T.-C."/>
            <person name="Salvucci A."/>
            <person name="Crous P.W."/>
            <person name="Stergiopoulos I."/>
        </authorList>
    </citation>
    <scope>NUCLEOTIDE SEQUENCE [LARGE SCALE GENOMIC DNA]</scope>
    <source>
        <strain evidence="2 3">CBS 114824</strain>
    </source>
</reference>
<dbReference type="PANTHER" id="PTHR21705">
    <property type="entry name" value="RAI16 PROTEIN-RELATED"/>
    <property type="match status" value="1"/>
</dbReference>
<evidence type="ECO:0000256" key="1">
    <source>
        <dbReference type="SAM" id="MobiDB-lite"/>
    </source>
</evidence>
<dbReference type="OrthoDB" id="5350595at2759"/>
<feature type="compositionally biased region" description="Low complexity" evidence="1">
    <location>
        <begin position="756"/>
        <end position="793"/>
    </location>
</feature>
<comment type="caution">
    <text evidence="2">The sequence shown here is derived from an EMBL/GenBank/DDBJ whole genome shotgun (WGS) entry which is preliminary data.</text>
</comment>
<feature type="region of interest" description="Disordered" evidence="1">
    <location>
        <begin position="720"/>
        <end position="839"/>
    </location>
</feature>
<dbReference type="InterPro" id="IPR019384">
    <property type="entry name" value="FHIP"/>
</dbReference>
<dbReference type="EMBL" id="LFZN01000004">
    <property type="protein sequence ID" value="KXT07040.1"/>
    <property type="molecule type" value="Genomic_DNA"/>
</dbReference>
<proteinExistence type="predicted"/>
<evidence type="ECO:0008006" key="4">
    <source>
        <dbReference type="Google" id="ProtNLM"/>
    </source>
</evidence>
<evidence type="ECO:0000313" key="3">
    <source>
        <dbReference type="Proteomes" id="UP000070133"/>
    </source>
</evidence>
<dbReference type="AlphaFoldDB" id="A0A139HX43"/>
<dbReference type="STRING" id="321146.A0A139HX43"/>